<proteinExistence type="predicted"/>
<dbReference type="AlphaFoldDB" id="A0AAD4R164"/>
<feature type="transmembrane region" description="Helical" evidence="1">
    <location>
        <begin position="121"/>
        <end position="148"/>
    </location>
</feature>
<evidence type="ECO:0000256" key="1">
    <source>
        <dbReference type="SAM" id="Phobius"/>
    </source>
</evidence>
<keyword evidence="1" id="KW-0472">Membrane</keyword>
<organism evidence="2 3">
    <name type="scientific">Ditylenchus destructor</name>
    <dbReference type="NCBI Taxonomy" id="166010"/>
    <lineage>
        <taxon>Eukaryota</taxon>
        <taxon>Metazoa</taxon>
        <taxon>Ecdysozoa</taxon>
        <taxon>Nematoda</taxon>
        <taxon>Chromadorea</taxon>
        <taxon>Rhabditida</taxon>
        <taxon>Tylenchina</taxon>
        <taxon>Tylenchomorpha</taxon>
        <taxon>Sphaerularioidea</taxon>
        <taxon>Anguinidae</taxon>
        <taxon>Anguininae</taxon>
        <taxon>Ditylenchus</taxon>
    </lineage>
</organism>
<dbReference type="Proteomes" id="UP001201812">
    <property type="component" value="Unassembled WGS sequence"/>
</dbReference>
<gene>
    <name evidence="2" type="ORF">DdX_11494</name>
</gene>
<evidence type="ECO:0000313" key="3">
    <source>
        <dbReference type="Proteomes" id="UP001201812"/>
    </source>
</evidence>
<keyword evidence="3" id="KW-1185">Reference proteome</keyword>
<reference evidence="2" key="1">
    <citation type="submission" date="2022-01" db="EMBL/GenBank/DDBJ databases">
        <title>Genome Sequence Resource for Two Populations of Ditylenchus destructor, the Migratory Endoparasitic Phytonematode.</title>
        <authorList>
            <person name="Zhang H."/>
            <person name="Lin R."/>
            <person name="Xie B."/>
        </authorList>
    </citation>
    <scope>NUCLEOTIDE SEQUENCE</scope>
    <source>
        <strain evidence="2">BazhouSP</strain>
    </source>
</reference>
<dbReference type="EMBL" id="JAKKPZ010000032">
    <property type="protein sequence ID" value="KAI1709096.1"/>
    <property type="molecule type" value="Genomic_DNA"/>
</dbReference>
<comment type="caution">
    <text evidence="2">The sequence shown here is derived from an EMBL/GenBank/DDBJ whole genome shotgun (WGS) entry which is preliminary data.</text>
</comment>
<accession>A0AAD4R164</accession>
<keyword evidence="1" id="KW-0812">Transmembrane</keyword>
<evidence type="ECO:0000313" key="2">
    <source>
        <dbReference type="EMBL" id="KAI1709096.1"/>
    </source>
</evidence>
<protein>
    <submittedName>
        <fullName evidence="2">Uncharacterized protein</fullName>
    </submittedName>
</protein>
<keyword evidence="1" id="KW-1133">Transmembrane helix</keyword>
<sequence length="205" mass="23483">MLDDFWNEPLEKLRSSSAQFFENAHHSLNDALAQDVQRLKNYSANVAENAKRWIHEMSNKISQNTAVGNVENDFYYNSDFEVHPKATKLTTIFTTSNPTTTTDASKLTAQTLNPETVFLEYWQYIFFFLAIMALLLGFLVGMGIGYLWDWWKAKKIDFETQAEKCNTYGVNELIQKLEQCNDADAGLGSLRSIERTIEAKPKMTV</sequence>
<name>A0AAD4R164_9BILA</name>